<dbReference type="GO" id="GO:0008237">
    <property type="term" value="F:metallopeptidase activity"/>
    <property type="evidence" value="ECO:0007669"/>
    <property type="project" value="UniProtKB-KW"/>
</dbReference>
<evidence type="ECO:0000259" key="6">
    <source>
        <dbReference type="Pfam" id="PF00899"/>
    </source>
</evidence>
<keyword evidence="2" id="KW-0479">Metal-binding</keyword>
<dbReference type="SUPFAM" id="SSF102712">
    <property type="entry name" value="JAB1/MPN domain"/>
    <property type="match status" value="1"/>
</dbReference>
<dbReference type="Gene3D" id="3.40.50.720">
    <property type="entry name" value="NAD(P)-binding Rossmann-like Domain"/>
    <property type="match status" value="1"/>
</dbReference>
<keyword evidence="5" id="KW-0482">Metalloprotease</keyword>
<evidence type="ECO:0000256" key="1">
    <source>
        <dbReference type="ARBA" id="ARBA00022670"/>
    </source>
</evidence>
<keyword evidence="1" id="KW-0645">Protease</keyword>
<evidence type="ECO:0000256" key="4">
    <source>
        <dbReference type="ARBA" id="ARBA00022833"/>
    </source>
</evidence>
<dbReference type="AlphaFoldDB" id="A0A4Z0V286"/>
<dbReference type="GO" id="GO:0006508">
    <property type="term" value="P:proteolysis"/>
    <property type="evidence" value="ECO:0007669"/>
    <property type="project" value="UniProtKB-KW"/>
</dbReference>
<reference evidence="8 9" key="1">
    <citation type="submission" date="2019-02" db="EMBL/GenBank/DDBJ databases">
        <title>Isolation and identification of novel species under the genus Muribaculum.</title>
        <authorList>
            <person name="Miyake S."/>
            <person name="Ding Y."/>
            <person name="Low A."/>
            <person name="Soh M."/>
            <person name="Seedorf H."/>
        </authorList>
    </citation>
    <scope>NUCLEOTIDE SEQUENCE [LARGE SCALE GENOMIC DNA]</scope>
    <source>
        <strain evidence="8 9">TLL-A3</strain>
    </source>
</reference>
<evidence type="ECO:0000256" key="5">
    <source>
        <dbReference type="ARBA" id="ARBA00023049"/>
    </source>
</evidence>
<feature type="domain" description="THIF-type NAD/FAD binding fold" evidence="6">
    <location>
        <begin position="333"/>
        <end position="439"/>
    </location>
</feature>
<dbReference type="SUPFAM" id="SSF69572">
    <property type="entry name" value="Activating enzymes of the ubiquitin-like proteins"/>
    <property type="match status" value="1"/>
</dbReference>
<evidence type="ECO:0000313" key="8">
    <source>
        <dbReference type="EMBL" id="TGG36864.1"/>
    </source>
</evidence>
<dbReference type="Pfam" id="PF14457">
    <property type="entry name" value="Prok-E2_A"/>
    <property type="match status" value="1"/>
</dbReference>
<evidence type="ECO:0000259" key="7">
    <source>
        <dbReference type="Pfam" id="PF14464"/>
    </source>
</evidence>
<evidence type="ECO:0008006" key="10">
    <source>
        <dbReference type="Google" id="ProtNLM"/>
    </source>
</evidence>
<name>A0A4Z0V286_9BACT</name>
<feature type="domain" description="JAB" evidence="7">
    <location>
        <begin position="594"/>
        <end position="712"/>
    </location>
</feature>
<dbReference type="InterPro" id="IPR028090">
    <property type="entry name" value="JAB_dom_prok"/>
</dbReference>
<dbReference type="GO" id="GO:0008641">
    <property type="term" value="F:ubiquitin-like modifier activating enzyme activity"/>
    <property type="evidence" value="ECO:0007669"/>
    <property type="project" value="InterPro"/>
</dbReference>
<dbReference type="Gene3D" id="3.40.140.10">
    <property type="entry name" value="Cytidine Deaminase, domain 2"/>
    <property type="match status" value="1"/>
</dbReference>
<dbReference type="InterPro" id="IPR035985">
    <property type="entry name" value="Ubiquitin-activating_enz"/>
</dbReference>
<dbReference type="InterPro" id="IPR032865">
    <property type="entry name" value="Prok-E2_A"/>
</dbReference>
<keyword evidence="9" id="KW-1185">Reference proteome</keyword>
<dbReference type="Proteomes" id="UP000297635">
    <property type="component" value="Unassembled WGS sequence"/>
</dbReference>
<gene>
    <name evidence="8" type="ORF">EZ315_13630</name>
</gene>
<dbReference type="Pfam" id="PF14464">
    <property type="entry name" value="Prok-JAB"/>
    <property type="match status" value="1"/>
</dbReference>
<sequence length="724" mass="82910">MLPRLTIMAKFSDSLPTIEEATAFSTVINIINQFLDESFKKLVALPDGRIGYVCSVITGAASNSNLKYREPIIIASPRNSDIESPEMTLNVYPDRLDFPFTYFPHINPKEEGFPRSICLVRENFNDWYAEHTFEDFLCLIIKWFTDAKDGNLVKTKEGDRWEPFYLGEPDLYYFRFPMFDNTLQTYDDPFQLTFEIDSKTFKGPHDYKSDPDNGILGLLLYRGASRPLKTWIYDRPLTVGQLLNLIETYEVWNTDSLINKVRECRDKYEYIFLQIGFCRPINIIGKTNKVDYICFKASVDAIVERKFDDKIQLVQIIDLPTPQFARGLSNTSEDVGSKDIAIIGCGAIGSKLAYHLFRTGFEKLTLIDSDQMLPHNYLRHGLSMGGFLDNKAKLLKEFLKIMLPKFGGQIKSVEEDVIPKINSNSLHNDIIIDCTASAMLLHAMDDHRPDLSQSIVRFAISDGGKVGLVYFNSTKGVRLSDYYMYLLRICVTNSEYEEDFCQWFKTESSYTLDKVRIGEGCHSNTMVLGDDLISTHAGIASNLIRNHNYNNQNNEIYLSFLDYDWPGSCHTDRISLPDFKQYDVDSSEWKVRLPKDLEDLIRVQSRRAGKNETGGYLMGCWDIKRKVVYILHTFVPTDIRGTHSKLTLGTGGWKNEIDRVQKLTSGSLRYIGDWHSHPKGSTKMSNIDVESCATTLYSEMDNNRFLCLICNNDQLSFNIISLNT</sequence>
<comment type="caution">
    <text evidence="8">The sequence shown here is derived from an EMBL/GenBank/DDBJ whole genome shotgun (WGS) entry which is preliminary data.</text>
</comment>
<dbReference type="Pfam" id="PF00899">
    <property type="entry name" value="ThiF"/>
    <property type="match status" value="1"/>
</dbReference>
<organism evidence="8 9">
    <name type="scientific">Duncaniella freteri</name>
    <dbReference type="NCBI Taxonomy" id="2530391"/>
    <lineage>
        <taxon>Bacteria</taxon>
        <taxon>Pseudomonadati</taxon>
        <taxon>Bacteroidota</taxon>
        <taxon>Bacteroidia</taxon>
        <taxon>Bacteroidales</taxon>
        <taxon>Muribaculaceae</taxon>
        <taxon>Duncaniella</taxon>
    </lineage>
</organism>
<keyword evidence="4" id="KW-0862">Zinc</keyword>
<dbReference type="EMBL" id="SJSA01000002">
    <property type="protein sequence ID" value="TGG36864.1"/>
    <property type="molecule type" value="Genomic_DNA"/>
</dbReference>
<accession>A0A4Z0V286</accession>
<evidence type="ECO:0000256" key="2">
    <source>
        <dbReference type="ARBA" id="ARBA00022723"/>
    </source>
</evidence>
<dbReference type="InterPro" id="IPR000594">
    <property type="entry name" value="ThiF_NAD_FAD-bd"/>
</dbReference>
<dbReference type="GO" id="GO:0046872">
    <property type="term" value="F:metal ion binding"/>
    <property type="evidence" value="ECO:0007669"/>
    <property type="project" value="UniProtKB-KW"/>
</dbReference>
<evidence type="ECO:0000256" key="3">
    <source>
        <dbReference type="ARBA" id="ARBA00022801"/>
    </source>
</evidence>
<proteinExistence type="predicted"/>
<evidence type="ECO:0000313" key="9">
    <source>
        <dbReference type="Proteomes" id="UP000297635"/>
    </source>
</evidence>
<keyword evidence="3" id="KW-0378">Hydrolase</keyword>
<protein>
    <recommendedName>
        <fullName evidence="10">Thiamine biosynthesis protein ThiF</fullName>
    </recommendedName>
</protein>